<evidence type="ECO:0000313" key="1">
    <source>
        <dbReference type="EMBL" id="WYY26271.1"/>
    </source>
</evidence>
<proteinExistence type="predicted"/>
<dbReference type="Proteomes" id="UP001484199">
    <property type="component" value="Chromosome"/>
</dbReference>
<gene>
    <name evidence="1" type="ORF">AshY1_01240</name>
</gene>
<name>A0ABZ2U7N7_ASHYP</name>
<organism evidence="1 2">
    <name type="scientific">Ash yellows phytoplasma</name>
    <dbReference type="NCBI Taxonomy" id="35780"/>
    <lineage>
        <taxon>Bacteria</taxon>
        <taxon>Bacillati</taxon>
        <taxon>Mycoplasmatota</taxon>
        <taxon>Mollicutes</taxon>
        <taxon>Acholeplasmatales</taxon>
        <taxon>Acholeplasmataceae</taxon>
        <taxon>Candidatus Phytoplasma</taxon>
        <taxon>16SrVII (Ash yellows group)</taxon>
    </lineage>
</organism>
<protein>
    <submittedName>
        <fullName evidence="1">Uncharacterized protein</fullName>
    </submittedName>
</protein>
<dbReference type="EMBL" id="CP146843">
    <property type="protein sequence ID" value="WYY26271.1"/>
    <property type="molecule type" value="Genomic_DNA"/>
</dbReference>
<keyword evidence="2" id="KW-1185">Reference proteome</keyword>
<reference evidence="1" key="1">
    <citation type="submission" date="2024-03" db="EMBL/GenBank/DDBJ databases">
        <title>The Complete Genome of 'Candidatus Phytoplasma fraxini' AshY1 from the Ash Yellows Group.</title>
        <authorList>
            <person name="Boehm J.W."/>
            <person name="Huettel B."/>
            <person name="Schneider B."/>
            <person name="Kube M."/>
        </authorList>
    </citation>
    <scope>NUCLEOTIDE SEQUENCE [LARGE SCALE GENOMIC DNA]</scope>
    <source>
        <strain evidence="1">AshY1</strain>
    </source>
</reference>
<evidence type="ECO:0000313" key="2">
    <source>
        <dbReference type="Proteomes" id="UP001484199"/>
    </source>
</evidence>
<sequence>MKRYDINVLEKKDIPNILEYFNIQTSTYNLEEPSYNPYGRKFFLNKFKNPPSGLLEVYFKHRPNPFNIQYPDDEDYEYTLEDLLKYEIAIEEAFIFWDAKQKSQEIQPQINLVVSNIFNDQNKEEVINHYLMENNIIEEPKLIKLGCYNTTPNTGLVVPLPQENLNDIQIDAIYFDDGIRIIEPQQGNIQDLLKLSNGAKNIYLFIFNTIKRAIHINLPNSLNPYKDIRDWKRANNLYAYEGEYNRESKSGNNPITITEPTYKEINISYAINLLKNTFETEDKIYRITCQDTKPKRDILMDYQKDYIAWLNQCYIKYGCTYQGETIRNKLGRSSKTLYDENGNTHYYKYEAGWTNDDWYIDGNDCCSGGDRWQTRTYYQFLDTIRPPKKPDILDS</sequence>
<dbReference type="RefSeq" id="WP_341266671.1">
    <property type="nucleotide sequence ID" value="NZ_CP146843.1"/>
</dbReference>
<accession>A0ABZ2U7N7</accession>